<name>A0A916JLP4_9FLAO</name>
<gene>
    <name evidence="1" type="ORF">CRYO30217_01029</name>
</gene>
<sequence length="352" mass="41313">MKKYLHLGYPKNFSTSLQRNYFSSHKDIYHLGIGVGSNVGYLDDLTSALFEVYLKSAKDFKYQEVEEKLKRHIDDHVKKAKEQGAKCIGASSEHFSFGFTYESLSFKQKIARAVDLFGKDELHFILVVRNQSDIIKSLFRESVRVGLPNTYEEFIYGLYKFQDRNYVYDLRYDLIYDCLLEFLPAKNIHFAAFESCRDSNKKMITEEGQVKLIKDISSFLEVDYLDVNFQHFNEALTDAEIIAKTELNKNNPHDLGREMLFTAEVHRQFNYFNSELGVEEPEAKVYEDVLMKRKLISEAKEIAKQDPTLKLSYSCSKKIAEWFKEFYEEGNRRFSEKTSIKLTEVYYSLKFD</sequence>
<evidence type="ECO:0000313" key="1">
    <source>
        <dbReference type="EMBL" id="CAG5079712.1"/>
    </source>
</evidence>
<dbReference type="Proteomes" id="UP000683507">
    <property type="component" value="Chromosome"/>
</dbReference>
<proteinExistence type="predicted"/>
<dbReference type="RefSeq" id="WP_258541248.1">
    <property type="nucleotide sequence ID" value="NZ_OU015584.1"/>
</dbReference>
<dbReference type="KEGG" id="ptan:CRYO30217_01029"/>
<reference evidence="1" key="1">
    <citation type="submission" date="2021-04" db="EMBL/GenBank/DDBJ databases">
        <authorList>
            <person name="Rodrigo-Torres L."/>
            <person name="Arahal R. D."/>
            <person name="Lucena T."/>
        </authorList>
    </citation>
    <scope>NUCLEOTIDE SEQUENCE</scope>
    <source>
        <strain evidence="1">AS29M-1</strain>
    </source>
</reference>
<keyword evidence="2" id="KW-1185">Reference proteome</keyword>
<evidence type="ECO:0000313" key="2">
    <source>
        <dbReference type="Proteomes" id="UP000683507"/>
    </source>
</evidence>
<protein>
    <submittedName>
        <fullName evidence="1">Uncharacterized protein</fullName>
    </submittedName>
</protein>
<dbReference type="Gene3D" id="3.40.50.300">
    <property type="entry name" value="P-loop containing nucleotide triphosphate hydrolases"/>
    <property type="match status" value="1"/>
</dbReference>
<accession>A0A916JLP4</accession>
<dbReference type="AlphaFoldDB" id="A0A916JLP4"/>
<organism evidence="1 2">
    <name type="scientific">Parvicella tangerina</name>
    <dbReference type="NCBI Taxonomy" id="2829795"/>
    <lineage>
        <taxon>Bacteria</taxon>
        <taxon>Pseudomonadati</taxon>
        <taxon>Bacteroidota</taxon>
        <taxon>Flavobacteriia</taxon>
        <taxon>Flavobacteriales</taxon>
        <taxon>Parvicellaceae</taxon>
        <taxon>Parvicella</taxon>
    </lineage>
</organism>
<dbReference type="InterPro" id="IPR027417">
    <property type="entry name" value="P-loop_NTPase"/>
</dbReference>
<dbReference type="EMBL" id="OU015584">
    <property type="protein sequence ID" value="CAG5079712.1"/>
    <property type="molecule type" value="Genomic_DNA"/>
</dbReference>
<dbReference type="SUPFAM" id="SSF52540">
    <property type="entry name" value="P-loop containing nucleoside triphosphate hydrolases"/>
    <property type="match status" value="1"/>
</dbReference>